<organism evidence="1 2">
    <name type="scientific">Candidatus Xenohaliotis californiensis</name>
    <dbReference type="NCBI Taxonomy" id="84677"/>
    <lineage>
        <taxon>Bacteria</taxon>
        <taxon>Pseudomonadati</taxon>
        <taxon>Pseudomonadota</taxon>
        <taxon>Alphaproteobacteria</taxon>
        <taxon>Rickettsiales</taxon>
        <taxon>Anaplasmataceae</taxon>
        <taxon>Candidatus Xenohaliotis</taxon>
    </lineage>
</organism>
<dbReference type="Proteomes" id="UP001314181">
    <property type="component" value="Unassembled WGS sequence"/>
</dbReference>
<reference evidence="1 2" key="1">
    <citation type="submission" date="2024-01" db="EMBL/GenBank/DDBJ databases">
        <authorList>
            <person name="Kunselman E."/>
        </authorList>
    </citation>
    <scope>NUCLEOTIDE SEQUENCE [LARGE SCALE GENOMIC DNA]</scope>
    <source>
        <strain evidence="1">2 abalone samples</strain>
    </source>
</reference>
<keyword evidence="2" id="KW-1185">Reference proteome</keyword>
<protein>
    <recommendedName>
        <fullName evidence="3">NlpC/P60 domain-containing protein</fullName>
    </recommendedName>
</protein>
<dbReference type="SUPFAM" id="SSF54001">
    <property type="entry name" value="Cysteine proteinases"/>
    <property type="match status" value="1"/>
</dbReference>
<dbReference type="RefSeq" id="WP_338364816.1">
    <property type="nucleotide sequence ID" value="NZ_CAWVOK010000033.1"/>
</dbReference>
<name>A0ABM9N9D5_9RICK</name>
<dbReference type="EMBL" id="CAWVOK010000033">
    <property type="protein sequence ID" value="CAK8163527.1"/>
    <property type="molecule type" value="Genomic_DNA"/>
</dbReference>
<evidence type="ECO:0000313" key="2">
    <source>
        <dbReference type="Proteomes" id="UP001314181"/>
    </source>
</evidence>
<accession>A0ABM9N9D5</accession>
<proteinExistence type="predicted"/>
<evidence type="ECO:0008006" key="3">
    <source>
        <dbReference type="Google" id="ProtNLM"/>
    </source>
</evidence>
<comment type="caution">
    <text evidence="1">The sequence shown here is derived from an EMBL/GenBank/DDBJ whole genome shotgun (WGS) entry which is preliminary data.</text>
</comment>
<sequence>MIGASIALEASSWIGTRFIYAARTKKTSYSSGGCDCVGLVVGVSNALDLHPKGICLCSVLPKGRYPKALSRIKMLSKLHRFLYVKESLSLGAVVVFAQDYGIAHLGIITGYNCNNWFFVHAYIDLGMVVESSIDKYWGKNLVGIFSLY</sequence>
<gene>
    <name evidence="1" type="ORF">CAXC1_70053</name>
</gene>
<evidence type="ECO:0000313" key="1">
    <source>
        <dbReference type="EMBL" id="CAK8163527.1"/>
    </source>
</evidence>
<dbReference type="InterPro" id="IPR038765">
    <property type="entry name" value="Papain-like_cys_pep_sf"/>
</dbReference>
<dbReference type="Gene3D" id="3.90.1720.10">
    <property type="entry name" value="endopeptidase domain like (from Nostoc punctiforme)"/>
    <property type="match status" value="1"/>
</dbReference>